<dbReference type="GO" id="GO:0005975">
    <property type="term" value="P:carbohydrate metabolic process"/>
    <property type="evidence" value="ECO:0007669"/>
    <property type="project" value="InterPro"/>
</dbReference>
<evidence type="ECO:0000259" key="5">
    <source>
        <dbReference type="Pfam" id="PF00728"/>
    </source>
</evidence>
<evidence type="ECO:0000256" key="4">
    <source>
        <dbReference type="PIRSR" id="PIRSR625705-1"/>
    </source>
</evidence>
<dbReference type="PANTHER" id="PTHR22600">
    <property type="entry name" value="BETA-HEXOSAMINIDASE"/>
    <property type="match status" value="1"/>
</dbReference>
<dbReference type="Pfam" id="PF00728">
    <property type="entry name" value="Glyco_hydro_20"/>
    <property type="match status" value="1"/>
</dbReference>
<dbReference type="RefSeq" id="WP_234883815.1">
    <property type="nucleotide sequence ID" value="NZ_CABHML010000029.1"/>
</dbReference>
<protein>
    <recommendedName>
        <fullName evidence="5">Glycoside hydrolase family 20 catalytic domain-containing protein</fullName>
    </recommendedName>
</protein>
<sequence length="308" mass="35772">MDFEGVRNGVQTLRQLIRQCGAALPYLHVEDQPAFRTRGYYLGVTRGRVPALDWLKTWVDKLCLRKVNQLQLYIKHTFRFDGMSETWHGSIPLTPRDILAFDDYCADRGIELVSSVSAFGHLYMALRTQSLRDLGEFPESADESFVFINRMHHHMLNTSDDRAFDLSRRLVDDYLQLFRSDKFDICADETFDLGKSRSEPFAERIDVAAMYADCAIRPCRHLETRGRRPMMWGGITLEHPEILETLPEEVTLLNWQHDPQVTDEKIRAVSESGAKQIVRPSVWCRNALLPCHRRRLAQNIPRMTRYGQ</sequence>
<organism evidence="6 7">
    <name type="scientific">Bifidobacterium longum subsp. infantis</name>
    <dbReference type="NCBI Taxonomy" id="1682"/>
    <lineage>
        <taxon>Bacteria</taxon>
        <taxon>Bacillati</taxon>
        <taxon>Actinomycetota</taxon>
        <taxon>Actinomycetes</taxon>
        <taxon>Bifidobacteriales</taxon>
        <taxon>Bifidobacteriaceae</taxon>
        <taxon>Bifidobacterium</taxon>
    </lineage>
</organism>
<evidence type="ECO:0000256" key="2">
    <source>
        <dbReference type="ARBA" id="ARBA00022729"/>
    </source>
</evidence>
<dbReference type="InterPro" id="IPR025705">
    <property type="entry name" value="Beta_hexosaminidase_sua/sub"/>
</dbReference>
<proteinExistence type="inferred from homology"/>
<dbReference type="GO" id="GO:0016020">
    <property type="term" value="C:membrane"/>
    <property type="evidence" value="ECO:0007669"/>
    <property type="project" value="TreeGrafter"/>
</dbReference>
<dbReference type="Gene3D" id="3.20.20.80">
    <property type="entry name" value="Glycosidases"/>
    <property type="match status" value="1"/>
</dbReference>
<feature type="domain" description="Glycoside hydrolase family 20 catalytic" evidence="5">
    <location>
        <begin position="56"/>
        <end position="280"/>
    </location>
</feature>
<feature type="active site" description="Proton donor" evidence="4">
    <location>
        <position position="189"/>
    </location>
</feature>
<dbReference type="EMBL" id="CABHML010000029">
    <property type="protein sequence ID" value="VUW82520.1"/>
    <property type="molecule type" value="Genomic_DNA"/>
</dbReference>
<dbReference type="GO" id="GO:0030203">
    <property type="term" value="P:glycosaminoglycan metabolic process"/>
    <property type="evidence" value="ECO:0007669"/>
    <property type="project" value="TreeGrafter"/>
</dbReference>
<dbReference type="InterPro" id="IPR017853">
    <property type="entry name" value="GH"/>
</dbReference>
<evidence type="ECO:0000256" key="3">
    <source>
        <dbReference type="ARBA" id="ARBA00022801"/>
    </source>
</evidence>
<keyword evidence="3" id="KW-0378">Hydrolase</keyword>
<accession>A0A564RXU7</accession>
<comment type="similarity">
    <text evidence="1">Belongs to the glycosyl hydrolase 20 family.</text>
</comment>
<keyword evidence="2" id="KW-0732">Signal</keyword>
<dbReference type="AlphaFoldDB" id="A0A564RXU7"/>
<dbReference type="PANTHER" id="PTHR22600:SF26">
    <property type="entry name" value="BETA-N-ACETYLHEXOSAMINIDASE"/>
    <property type="match status" value="1"/>
</dbReference>
<dbReference type="SUPFAM" id="SSF51445">
    <property type="entry name" value="(Trans)glycosidases"/>
    <property type="match status" value="1"/>
</dbReference>
<dbReference type="InterPro" id="IPR015883">
    <property type="entry name" value="Glyco_hydro_20_cat"/>
</dbReference>
<evidence type="ECO:0000313" key="7">
    <source>
        <dbReference type="Proteomes" id="UP000319252"/>
    </source>
</evidence>
<evidence type="ECO:0000256" key="1">
    <source>
        <dbReference type="ARBA" id="ARBA00006285"/>
    </source>
</evidence>
<dbReference type="Proteomes" id="UP000319252">
    <property type="component" value="Unassembled WGS sequence"/>
</dbReference>
<gene>
    <name evidence="6" type="ORF">BLONGUMMC1_00680</name>
</gene>
<name>A0A564RXU7_BIFLI</name>
<evidence type="ECO:0000313" key="6">
    <source>
        <dbReference type="EMBL" id="VUW82520.1"/>
    </source>
</evidence>
<dbReference type="GO" id="GO:0004563">
    <property type="term" value="F:beta-N-acetylhexosaminidase activity"/>
    <property type="evidence" value="ECO:0007669"/>
    <property type="project" value="InterPro"/>
</dbReference>
<reference evidence="6 7" key="1">
    <citation type="submission" date="2019-07" db="EMBL/GenBank/DDBJ databases">
        <authorList>
            <person name="Chang H.-W."/>
            <person name="Raman A."/>
            <person name="Venkatesh S."/>
            <person name="Gehrig J."/>
        </authorList>
    </citation>
    <scope>NUCLEOTIDE SEQUENCE [LARGE SCALE GENOMIC DNA]</scope>
    <source>
        <strain evidence="6">B.longum_ssp_infantis_4</strain>
    </source>
</reference>